<protein>
    <submittedName>
        <fullName evidence="2">Uncharacterized protein</fullName>
    </submittedName>
</protein>
<proteinExistence type="predicted"/>
<feature type="region of interest" description="Disordered" evidence="1">
    <location>
        <begin position="1"/>
        <end position="45"/>
    </location>
</feature>
<name>A0ABQ9HX47_9NEOP</name>
<feature type="region of interest" description="Disordered" evidence="1">
    <location>
        <begin position="76"/>
        <end position="104"/>
    </location>
</feature>
<evidence type="ECO:0000313" key="3">
    <source>
        <dbReference type="Proteomes" id="UP001159363"/>
    </source>
</evidence>
<reference evidence="2 3" key="1">
    <citation type="submission" date="2023-02" db="EMBL/GenBank/DDBJ databases">
        <title>LHISI_Scaffold_Assembly.</title>
        <authorList>
            <person name="Stuart O.P."/>
            <person name="Cleave R."/>
            <person name="Magrath M.J.L."/>
            <person name="Mikheyev A.S."/>
        </authorList>
    </citation>
    <scope>NUCLEOTIDE SEQUENCE [LARGE SCALE GENOMIC DNA]</scope>
    <source>
        <strain evidence="2">Daus_M_001</strain>
        <tissue evidence="2">Leg muscle</tissue>
    </source>
</reference>
<sequence length="582" mass="64411">MTVNVTGIGTNRSNRRGNGARKPASCEQRPPYFSARKSAQEPNQHRRIRTSFELRSPAPARYAVVILANVTTDDAGKLWRSGNDDSQSGGHGFDSRSGNPDFGYPRFSEITSDVSRLLHIIAGPFTVSSRTFGRSYRTGHESRRYLVIPPAGIEPPPPHPNHSYASVYRWLEEGGEGSRGARAIAAIHRGRTSWNAVDSCQVWRGGGGVVYSRVGKRRPLVEWERVALLCMLHCRRYRPARKHQLLHRPFTDDKKGRSSVDLALPPRVAHVCFTVFPSLLRRRNARSCRITFKAKFDANIGLLAKRTSVTGAAYACRPEESAQTFQELNTQSSSVGAIWWRGRLARVEYSACWLKANWLNGAVTTRVTGLQPLEAPGCSWDLIFTAFRWGFPVLFIGCPFITSSPPLYSDSHSFRPLVPRGPVEDAVWALSIPSLLLLFSAATKRPSLRSLTFFFGMRHLLLFLGGATGKTFGVHTSGTALLTCTKVRSVHGNVSTFEPTFEKIHYCPGGRSLRGYRGRGGVVVRLLASHQGEHGFDSRRGCSGTFACEKSCRTMPLIGGFSRVSPVSLRICIPALLNSFFT</sequence>
<organism evidence="2 3">
    <name type="scientific">Dryococelus australis</name>
    <dbReference type="NCBI Taxonomy" id="614101"/>
    <lineage>
        <taxon>Eukaryota</taxon>
        <taxon>Metazoa</taxon>
        <taxon>Ecdysozoa</taxon>
        <taxon>Arthropoda</taxon>
        <taxon>Hexapoda</taxon>
        <taxon>Insecta</taxon>
        <taxon>Pterygota</taxon>
        <taxon>Neoptera</taxon>
        <taxon>Polyneoptera</taxon>
        <taxon>Phasmatodea</taxon>
        <taxon>Verophasmatodea</taxon>
        <taxon>Anareolatae</taxon>
        <taxon>Phasmatidae</taxon>
        <taxon>Eurycanthinae</taxon>
        <taxon>Dryococelus</taxon>
    </lineage>
</organism>
<keyword evidence="3" id="KW-1185">Reference proteome</keyword>
<feature type="compositionally biased region" description="Polar residues" evidence="1">
    <location>
        <begin position="1"/>
        <end position="12"/>
    </location>
</feature>
<evidence type="ECO:0000256" key="1">
    <source>
        <dbReference type="SAM" id="MobiDB-lite"/>
    </source>
</evidence>
<accession>A0ABQ9HX47</accession>
<comment type="caution">
    <text evidence="2">The sequence shown here is derived from an EMBL/GenBank/DDBJ whole genome shotgun (WGS) entry which is preliminary data.</text>
</comment>
<gene>
    <name evidence="2" type="ORF">PR048_008435</name>
</gene>
<evidence type="ECO:0000313" key="2">
    <source>
        <dbReference type="EMBL" id="KAJ8888941.1"/>
    </source>
</evidence>
<dbReference type="EMBL" id="JARBHB010000003">
    <property type="protein sequence ID" value="KAJ8888941.1"/>
    <property type="molecule type" value="Genomic_DNA"/>
</dbReference>
<dbReference type="Proteomes" id="UP001159363">
    <property type="component" value="Chromosome 3"/>
</dbReference>